<dbReference type="PANTHER" id="PTHR33414:SF1">
    <property type="entry name" value="PROTEIN PLASTID MOVEMENT IMPAIRED 1-RELATED 1"/>
    <property type="match status" value="1"/>
</dbReference>
<protein>
    <recommendedName>
        <fullName evidence="2">C2 NT-type domain-containing protein</fullName>
    </recommendedName>
</protein>
<evidence type="ECO:0000313" key="3">
    <source>
        <dbReference type="EMBL" id="KAH7286692.1"/>
    </source>
</evidence>
<feature type="region of interest" description="Disordered" evidence="1">
    <location>
        <begin position="1421"/>
        <end position="1450"/>
    </location>
</feature>
<feature type="compositionally biased region" description="Basic and acidic residues" evidence="1">
    <location>
        <begin position="167"/>
        <end position="188"/>
    </location>
</feature>
<dbReference type="InterPro" id="IPR039614">
    <property type="entry name" value="PMI1-like"/>
</dbReference>
<feature type="compositionally biased region" description="Polar residues" evidence="1">
    <location>
        <begin position="809"/>
        <end position="822"/>
    </location>
</feature>
<feature type="region of interest" description="Disordered" evidence="1">
    <location>
        <begin position="1127"/>
        <end position="1155"/>
    </location>
</feature>
<dbReference type="OrthoDB" id="656546at2759"/>
<dbReference type="EMBL" id="CM035437">
    <property type="protein sequence ID" value="KAH7286692.1"/>
    <property type="molecule type" value="Genomic_DNA"/>
</dbReference>
<feature type="region of interest" description="Disordered" evidence="1">
    <location>
        <begin position="529"/>
        <end position="548"/>
    </location>
</feature>
<feature type="domain" description="C2 NT-type" evidence="2">
    <location>
        <begin position="238"/>
        <end position="389"/>
    </location>
</feature>
<gene>
    <name evidence="3" type="ORF">KP509_32G018400</name>
</gene>
<feature type="compositionally biased region" description="Basic and acidic residues" evidence="1">
    <location>
        <begin position="1136"/>
        <end position="1152"/>
    </location>
</feature>
<name>A0A8T2QR92_CERRI</name>
<evidence type="ECO:0000259" key="2">
    <source>
        <dbReference type="PROSITE" id="PS51840"/>
    </source>
</evidence>
<organism evidence="3 4">
    <name type="scientific">Ceratopteris richardii</name>
    <name type="common">Triangle waterfern</name>
    <dbReference type="NCBI Taxonomy" id="49495"/>
    <lineage>
        <taxon>Eukaryota</taxon>
        <taxon>Viridiplantae</taxon>
        <taxon>Streptophyta</taxon>
        <taxon>Embryophyta</taxon>
        <taxon>Tracheophyta</taxon>
        <taxon>Polypodiopsida</taxon>
        <taxon>Polypodiidae</taxon>
        <taxon>Polypodiales</taxon>
        <taxon>Pteridineae</taxon>
        <taxon>Pteridaceae</taxon>
        <taxon>Parkerioideae</taxon>
        <taxon>Ceratopteris</taxon>
    </lineage>
</organism>
<keyword evidence="4" id="KW-1185">Reference proteome</keyword>
<feature type="compositionally biased region" description="Polar residues" evidence="1">
    <location>
        <begin position="125"/>
        <end position="165"/>
    </location>
</feature>
<feature type="region of interest" description="Disordered" evidence="1">
    <location>
        <begin position="795"/>
        <end position="822"/>
    </location>
</feature>
<feature type="compositionally biased region" description="Low complexity" evidence="1">
    <location>
        <begin position="1"/>
        <end position="18"/>
    </location>
</feature>
<dbReference type="PROSITE" id="PS51840">
    <property type="entry name" value="C2_NT"/>
    <property type="match status" value="1"/>
</dbReference>
<feature type="compositionally biased region" description="Polar residues" evidence="1">
    <location>
        <begin position="1426"/>
        <end position="1439"/>
    </location>
</feature>
<comment type="caution">
    <text evidence="3">The sequence shown here is derived from an EMBL/GenBank/DDBJ whole genome shotgun (WGS) entry which is preliminary data.</text>
</comment>
<evidence type="ECO:0000256" key="1">
    <source>
        <dbReference type="SAM" id="MobiDB-lite"/>
    </source>
</evidence>
<evidence type="ECO:0000313" key="4">
    <source>
        <dbReference type="Proteomes" id="UP000825935"/>
    </source>
</evidence>
<feature type="region of interest" description="Disordered" evidence="1">
    <location>
        <begin position="397"/>
        <end position="450"/>
    </location>
</feature>
<dbReference type="InterPro" id="IPR019448">
    <property type="entry name" value="NT-C2"/>
</dbReference>
<feature type="region of interest" description="Disordered" evidence="1">
    <location>
        <begin position="1"/>
        <end position="220"/>
    </location>
</feature>
<feature type="compositionally biased region" description="Polar residues" evidence="1">
    <location>
        <begin position="397"/>
        <end position="436"/>
    </location>
</feature>
<dbReference type="Proteomes" id="UP000825935">
    <property type="component" value="Chromosome 32"/>
</dbReference>
<dbReference type="PANTHER" id="PTHR33414">
    <property type="entry name" value="PROTEIN PLASTID MOVEMENT IMPAIRED 1-RELATED 1"/>
    <property type="match status" value="1"/>
</dbReference>
<dbReference type="Pfam" id="PF10358">
    <property type="entry name" value="NT-C2"/>
    <property type="match status" value="1"/>
</dbReference>
<proteinExistence type="predicted"/>
<reference evidence="3" key="1">
    <citation type="submission" date="2021-08" db="EMBL/GenBank/DDBJ databases">
        <title>WGS assembly of Ceratopteris richardii.</title>
        <authorList>
            <person name="Marchant D.B."/>
            <person name="Chen G."/>
            <person name="Jenkins J."/>
            <person name="Shu S."/>
            <person name="Leebens-Mack J."/>
            <person name="Grimwood J."/>
            <person name="Schmutz J."/>
            <person name="Soltis P."/>
            <person name="Soltis D."/>
            <person name="Chen Z.-H."/>
        </authorList>
    </citation>
    <scope>NUCLEOTIDE SEQUENCE</scope>
    <source>
        <strain evidence="3">Whitten #5841</strain>
        <tissue evidence="3">Leaf</tissue>
    </source>
</reference>
<feature type="compositionally biased region" description="Basic and acidic residues" evidence="1">
    <location>
        <begin position="937"/>
        <end position="947"/>
    </location>
</feature>
<dbReference type="Pfam" id="PF21745">
    <property type="entry name" value="PMI1_PMIR1-2_C"/>
    <property type="match status" value="1"/>
</dbReference>
<feature type="region of interest" description="Disordered" evidence="1">
    <location>
        <begin position="930"/>
        <end position="961"/>
    </location>
</feature>
<accession>A0A8T2QR92</accession>
<sequence>MKMATSPSSSPRSKWNSSVQGTEHGSGHLLQELEAMTQTLYQSQKKVHHAHSYISPPVNHPQYQPQDKASPARKFSFGSRKDSPRSGHLLAHNADESHASTTGEPISYSHLSHSDPPPSFANLLSRHSLSSVHAPTSAQPRFSPSYKQEKTTPNNSQPRFSSSVAPSHKDSAWTENRSEVRSRVDRRSYFPSPSRNQEKLAAQEQDDWDEESESSRRFDSSSIDKKKSVWNWKPLRALSHIGRHRLHCVFSAYVRAIEGLSPAMNGVRLCVHMRKEETKEGAVQTMPTRVFQGIAEFQETLFMKCTLYSSKGSSSTVKFMEKAFIMSVIAPDIDELDFGKHQVDFSRLLSDFIDEKKGKLEKGNSWDFMLDLTGKARGGKLSITVNYEILEKDSSLSSGNTSFRFRQSPPHRSSLQFSVSLPNSAHGTPRNTSIRTHLSRSPYASEPSNDYDDLLAMDQLSLDEPPSAPIRQPAYELRGDRIVDNQIVSPYLSKPEYSFVHSHGALNDLSNHDSKLKTAQMPTISFATPSLERQSGVSIDRKEDSSDDDRDFVVVDKGVEIDESVKKNMDNVNTHEEIDSAEEEGLDDPIPRLVQIDAMDDLPQVVDIKPLGDLPSPETASMETLDEYLPSAIQMQPSHSPVHVEDKVYTDMHDLQVTTIHASDTRVDVLSGEKLIKVHNTNSEQQEVVELDTAESSVKHNDMHLDDEKIVEIEERKRKDEVSYSTVMETLDSLTQRLSLRELPQEIEKVDVESSADGIFSDDEDTLDKEVINITSPSMFDEHKTSYICELNNAHDSTESNDDAEHLSENSANKQTESRNATEITIDHNVTAAENNELEENDCHSDVSDGRGSMQFFEALKESCTDSEDEVVFDSTHSEEEIDSIVEDEEFYIHTNAEELRRCSHASNHHVSSAVSDNEANTCNDDVNIEEGSGRLSDVESNEKHGNSEINHISNGKGEMIGSNVSGEHIYKTLDAASEEETAIETGSNSAIQDNFANGGSQYNDTLYDDVDTDIDLVAEEFLDMLGMGSTSVGNDYDNEADSPQVQPLQDIEEEFNLDANYGNDSPAYLFDGLSVNEDVVAKHSALQGSTLKLVDDQSCYPSTTEVHKETDIENSVFDCKYPRANFSSSTEESANGEHHASSLKDPEHGPADSDEAATAFLWSLREHQERDHLQHLEMAERKSTDLKNIDVLKQTVEEPCEEEHTSYKDGLQHLEVAGDQQPTDLNHSAALKETVEEPETQDYTLSSELKEKQVKLMQENRDLDFQESDTASMKVDIHSATVLNKQDAMVMQHRAIDLKETETNPVYLDLHSASEKETADVYHTTSFWQNNDPSASHVGNLELKMTEEMPIISGNEGKPIDRDDVFPSTGIDEASSNQDHILSSELEEDDHSVKQIKLPAERSVHKETKLDHSVCIEDVEEGGNTEPSEGINSGSPSWSHALLTGDSAKPISRTPDSALAAVDSLPIDWDFDQDEELMSFIEAAESEMQRATQNMQSKSRAKMLEDAETEALMQEWGLNERAFESSPPRPTKMPQEPPPLGKGLSAAIPLKDGGALRSMNPSLFQGSKSSSGKLVMQISKPLVVPAAMGKETVDILRNMASMGIENMAVQAMSAMPLEDITGRSAEQIACEGITPLKSGFISEEFGFHTFKILIR</sequence>
<dbReference type="InterPro" id="IPR048972">
    <property type="entry name" value="PMI1_PMIR1-2_C"/>
</dbReference>